<organism evidence="1 2">
    <name type="scientific">Oedothorax gibbosus</name>
    <dbReference type="NCBI Taxonomy" id="931172"/>
    <lineage>
        <taxon>Eukaryota</taxon>
        <taxon>Metazoa</taxon>
        <taxon>Ecdysozoa</taxon>
        <taxon>Arthropoda</taxon>
        <taxon>Chelicerata</taxon>
        <taxon>Arachnida</taxon>
        <taxon>Araneae</taxon>
        <taxon>Araneomorphae</taxon>
        <taxon>Entelegynae</taxon>
        <taxon>Araneoidea</taxon>
        <taxon>Linyphiidae</taxon>
        <taxon>Erigoninae</taxon>
        <taxon>Oedothorax</taxon>
    </lineage>
</organism>
<reference evidence="1 2" key="1">
    <citation type="journal article" date="2022" name="Nat. Ecol. Evol.">
        <title>A masculinizing supergene underlies an exaggerated male reproductive morph in a spider.</title>
        <authorList>
            <person name="Hendrickx F."/>
            <person name="De Corte Z."/>
            <person name="Sonet G."/>
            <person name="Van Belleghem S.M."/>
            <person name="Kostlbacher S."/>
            <person name="Vangestel C."/>
        </authorList>
    </citation>
    <scope>NUCLEOTIDE SEQUENCE [LARGE SCALE GENOMIC DNA]</scope>
    <source>
        <strain evidence="1">W744_W776</strain>
    </source>
</reference>
<accession>A0AAV6V233</accession>
<dbReference type="AlphaFoldDB" id="A0AAV6V233"/>
<dbReference type="Proteomes" id="UP000827092">
    <property type="component" value="Unassembled WGS sequence"/>
</dbReference>
<evidence type="ECO:0000313" key="1">
    <source>
        <dbReference type="EMBL" id="KAG8190063.1"/>
    </source>
</evidence>
<protein>
    <submittedName>
        <fullName evidence="1">Uncharacterized protein</fullName>
    </submittedName>
</protein>
<name>A0AAV6V233_9ARAC</name>
<proteinExistence type="predicted"/>
<comment type="caution">
    <text evidence="1">The sequence shown here is derived from an EMBL/GenBank/DDBJ whole genome shotgun (WGS) entry which is preliminary data.</text>
</comment>
<gene>
    <name evidence="1" type="ORF">JTE90_023035</name>
</gene>
<evidence type="ECO:0000313" key="2">
    <source>
        <dbReference type="Proteomes" id="UP000827092"/>
    </source>
</evidence>
<sequence length="135" mass="15620">MYESEIAEHVKKISRSTNKISRYFKVKSFVKYMKKVVFLKARPHMDLEVFLHFVSDIWDYVLAIIEETAFSCSGESENRAKKSKSVSFNGLHGLLQALKELTKKFSKKDIRLTVLGSDRTKKLETKLQEATKKGK</sequence>
<dbReference type="EMBL" id="JAFNEN010000195">
    <property type="protein sequence ID" value="KAG8190063.1"/>
    <property type="molecule type" value="Genomic_DNA"/>
</dbReference>
<keyword evidence="2" id="KW-1185">Reference proteome</keyword>